<feature type="region of interest" description="Disordered" evidence="13">
    <location>
        <begin position="1302"/>
        <end position="1350"/>
    </location>
</feature>
<dbReference type="InterPro" id="IPR006084">
    <property type="entry name" value="XPG/Rad2"/>
</dbReference>
<dbReference type="Pfam" id="PF00752">
    <property type="entry name" value="XPG_N"/>
    <property type="match status" value="1"/>
</dbReference>
<feature type="region of interest" description="Disordered" evidence="13">
    <location>
        <begin position="395"/>
        <end position="456"/>
    </location>
</feature>
<gene>
    <name evidence="16" type="ORF">CVIRNUC_002721</name>
</gene>
<sequence length="1442" mass="157512">MGVQSLWTLLEPCGRRVNIEALTNKRLAVDASIWIFQFMQTMRDSRGEMLKNAHILGFFRRICRLLFHRIRPIFVFDGATPPLKRRTTIARRRRREQQTAKLRKTAEKLLMAQLKKRALQMNDAQNDNDEDASAADEPSVEERFAATTQALQTIKEEGEEEDMQDPAETSKDAMLAQQLAAELEGGAYAQEMLGHLQAGNAAGVEELTRRAASAVAASSTSQAPEASVKEEDDDEDEEEDGDEEVMVPEGIDVDPVVMSTLPHSMQLDLMQKIRDNKIFENRSHFQKHAAQPLNFSSFQIQEYLKASAFRRQIDGLKDAMNASAVAGVEGAIARRIAADEGREYILQREEPEKPESPKASKPAMEQKPHSNGSALEISLELPSDRKFDVKSILFGSPQQQKQSSSEEEEWLDVDTGQPASVTKAKHRAKLEDAEQELGSESKKPQDWRERKAQRQKYWSVSQGFRFGRKLAEWGEDAPARPRSAHVAGHDGEEDADVQEAIRQSLMSSQGKQAGSHAEDSDDEGDLVWQGITSSDAAQPSSSTATANGNSAAHAISLAASESDQTHPTPAKASGIEASASKAAGTCAPVAIDSSRAGQEADEQRSQRRGKPRSKATGSTQRPKKKLELPSLAKQPAWQPPGMASAHGATAGQASSAEPAQKSPVDRASNAKPATAERRAQGEPVQQKGVQPINVKEKPQGPVAAALREQLDAAEAGALTDSDVQELPEPASPEVKANDMSDIQEVLEQGRGGPAGLPHQQPADVQPSTASHADALELHRLAPERGLDDAGSSAAAARQQRQADTKPHVQHRAVSAPGEAACRNPTAQRSGRDPATAAAQELAQHPNGTGSIAFTGLVQDRTESMPGIPAGPAARAHAAPPLQQAQGSTRAERSDSDLAAELAAEAEEEMRSDMARQEQQQQQEPPDEDKASADPWAEDPWSQGNLWEDPGQGQPWVGPPPITSAQAAISAAARQKEPAHPPVAAAFNMDEELLMLEQQTKKLKASHRKQVGTTESPTTDMYGDCQELLQLFGLPYIIAPAEAEAQCAWLDAQGLVDGVVTDDNDAFLFGAKHIYRHIFEGRKYVEEYHTSDIERELGMDRLGLICLALLLGSDYTEGVAGIGIVNAVEVVRVFKEENGMQRFRNWVMNPDEEELREAAQPKPKRGRKRDAGNDIPDAAGAEEDVAEEEKALRAFKRNHRKMRRNWDLPSKFPDIRVIDAYRKPALDESKERFTYGRPDAQLIRNFCLEKFGWNFEKVDQILDPVLKAYDARQAQATMDSFLAFNERFAKIRSKRLQQAVRGISKTHNPDMMEDYGAGTPKKPARKRSKKTDAVTPGSSEPASQLGVFAERSDSDEEGLVLLASESPRSAKHANEHQSAGARAGKGKGRGRGRGKGRSHAHSKRTTASQEGSDAHELMNLNPTEPVATKASKVADEDVDWEDA</sequence>
<evidence type="ECO:0000256" key="2">
    <source>
        <dbReference type="ARBA" id="ARBA00004123"/>
    </source>
</evidence>
<evidence type="ECO:0000259" key="14">
    <source>
        <dbReference type="SMART" id="SM00484"/>
    </source>
</evidence>
<dbReference type="SMART" id="SM00484">
    <property type="entry name" value="XPGI"/>
    <property type="match status" value="1"/>
</dbReference>
<dbReference type="GO" id="GO:0048256">
    <property type="term" value="F:flap endonuclease activity"/>
    <property type="evidence" value="ECO:0007669"/>
    <property type="project" value="UniProtKB-ARBA"/>
</dbReference>
<dbReference type="GO" id="GO:0005634">
    <property type="term" value="C:nucleus"/>
    <property type="evidence" value="ECO:0007669"/>
    <property type="project" value="UniProtKB-SubCell"/>
</dbReference>
<evidence type="ECO:0000256" key="8">
    <source>
        <dbReference type="ARBA" id="ARBA00022801"/>
    </source>
</evidence>
<protein>
    <submittedName>
        <fullName evidence="16">Uncharacterized protein</fullName>
    </submittedName>
</protein>
<evidence type="ECO:0000313" key="16">
    <source>
        <dbReference type="EMBL" id="CAK0759747.1"/>
    </source>
</evidence>
<feature type="region of interest" description="Disordered" evidence="13">
    <location>
        <begin position="213"/>
        <end position="244"/>
    </location>
</feature>
<dbReference type="PANTHER" id="PTHR16171">
    <property type="entry name" value="DNA REPAIR PROTEIN COMPLEMENTING XP-G CELLS-RELATED"/>
    <property type="match status" value="1"/>
</dbReference>
<keyword evidence="4" id="KW-0540">Nuclease</keyword>
<dbReference type="GO" id="GO:0006289">
    <property type="term" value="P:nucleotide-excision repair"/>
    <property type="evidence" value="ECO:0007669"/>
    <property type="project" value="InterPro"/>
</dbReference>
<dbReference type="SMART" id="SM00279">
    <property type="entry name" value="HhH2"/>
    <property type="match status" value="1"/>
</dbReference>
<evidence type="ECO:0000256" key="3">
    <source>
        <dbReference type="ARBA" id="ARBA00005283"/>
    </source>
</evidence>
<keyword evidence="8" id="KW-0378">Hydrolase</keyword>
<evidence type="ECO:0000256" key="10">
    <source>
        <dbReference type="ARBA" id="ARBA00023204"/>
    </source>
</evidence>
<keyword evidence="6" id="KW-0255">Endonuclease</keyword>
<dbReference type="Proteomes" id="UP001314263">
    <property type="component" value="Unassembled WGS sequence"/>
</dbReference>
<feature type="region of interest" description="Disordered" evidence="13">
    <location>
        <begin position="1153"/>
        <end position="1183"/>
    </location>
</feature>
<feature type="compositionally biased region" description="Low complexity" evidence="13">
    <location>
        <begin position="540"/>
        <end position="552"/>
    </location>
</feature>
<keyword evidence="11" id="KW-0539">Nucleus</keyword>
<dbReference type="InterPro" id="IPR036279">
    <property type="entry name" value="5-3_exonuclease_C_sf"/>
</dbReference>
<keyword evidence="10" id="KW-0234">DNA repair</keyword>
<evidence type="ECO:0000256" key="12">
    <source>
        <dbReference type="ARBA" id="ARBA00038112"/>
    </source>
</evidence>
<dbReference type="SMART" id="SM00485">
    <property type="entry name" value="XPGN"/>
    <property type="match status" value="1"/>
</dbReference>
<feature type="compositionally biased region" description="Low complexity" evidence="13">
    <location>
        <begin position="213"/>
        <end position="223"/>
    </location>
</feature>
<dbReference type="InterPro" id="IPR019974">
    <property type="entry name" value="XPG_CS"/>
</dbReference>
<feature type="compositionally biased region" description="Basic and acidic residues" evidence="13">
    <location>
        <begin position="347"/>
        <end position="368"/>
    </location>
</feature>
<feature type="compositionally biased region" description="Low complexity" evidence="13">
    <location>
        <begin position="963"/>
        <end position="972"/>
    </location>
</feature>
<evidence type="ECO:0000256" key="5">
    <source>
        <dbReference type="ARBA" id="ARBA00022723"/>
    </source>
</evidence>
<feature type="region of interest" description="Disordered" evidence="13">
    <location>
        <begin position="1364"/>
        <end position="1442"/>
    </location>
</feature>
<dbReference type="GO" id="GO:0046872">
    <property type="term" value="F:metal ion binding"/>
    <property type="evidence" value="ECO:0007669"/>
    <property type="project" value="UniProtKB-KW"/>
</dbReference>
<dbReference type="PANTHER" id="PTHR16171:SF7">
    <property type="entry name" value="DNA REPAIR PROTEIN RAD2"/>
    <property type="match status" value="1"/>
</dbReference>
<comment type="caution">
    <text evidence="16">The sequence shown here is derived from an EMBL/GenBank/DDBJ whole genome shotgun (WGS) entry which is preliminary data.</text>
</comment>
<dbReference type="SUPFAM" id="SSF47807">
    <property type="entry name" value="5' to 3' exonuclease, C-terminal subdomain"/>
    <property type="match status" value="1"/>
</dbReference>
<dbReference type="PROSITE" id="PS00842">
    <property type="entry name" value="XPG_2"/>
    <property type="match status" value="1"/>
</dbReference>
<keyword evidence="9" id="KW-0460">Magnesium</keyword>
<name>A0AAV1HZR0_9CHLO</name>
<feature type="region of interest" description="Disordered" evidence="13">
    <location>
        <begin position="347"/>
        <end position="373"/>
    </location>
</feature>
<comment type="subcellular location">
    <subcellularLocation>
        <location evidence="2">Nucleus</location>
    </subcellularLocation>
</comment>
<dbReference type="Gene3D" id="3.40.50.1010">
    <property type="entry name" value="5'-nuclease"/>
    <property type="match status" value="2"/>
</dbReference>
<evidence type="ECO:0000256" key="7">
    <source>
        <dbReference type="ARBA" id="ARBA00022763"/>
    </source>
</evidence>
<dbReference type="PRINTS" id="PR00853">
    <property type="entry name" value="XPGRADSUPER"/>
</dbReference>
<feature type="compositionally biased region" description="Low complexity" evidence="13">
    <location>
        <begin position="865"/>
        <end position="886"/>
    </location>
</feature>
<evidence type="ECO:0000259" key="15">
    <source>
        <dbReference type="SMART" id="SM00485"/>
    </source>
</evidence>
<dbReference type="InterPro" id="IPR006086">
    <property type="entry name" value="XPG-I_dom"/>
</dbReference>
<feature type="compositionally biased region" description="Basic and acidic residues" evidence="13">
    <location>
        <begin position="439"/>
        <end position="452"/>
    </location>
</feature>
<evidence type="ECO:0000256" key="4">
    <source>
        <dbReference type="ARBA" id="ARBA00022722"/>
    </source>
</evidence>
<comment type="cofactor">
    <cofactor evidence="1">
        <name>Mg(2+)</name>
        <dbReference type="ChEBI" id="CHEBI:18420"/>
    </cofactor>
</comment>
<dbReference type="InterPro" id="IPR006085">
    <property type="entry name" value="XPG_DNA_repair_N"/>
</dbReference>
<keyword evidence="7" id="KW-0227">DNA damage</keyword>
<dbReference type="PRINTS" id="PR00066">
    <property type="entry name" value="XRODRMPGMNTG"/>
</dbReference>
<feature type="region of interest" description="Disordered" evidence="13">
    <location>
        <begin position="472"/>
        <end position="979"/>
    </location>
</feature>
<dbReference type="GO" id="GO:0003697">
    <property type="term" value="F:single-stranded DNA binding"/>
    <property type="evidence" value="ECO:0007669"/>
    <property type="project" value="InterPro"/>
</dbReference>
<dbReference type="Pfam" id="PF00867">
    <property type="entry name" value="XPG_I"/>
    <property type="match status" value="1"/>
</dbReference>
<dbReference type="Gene3D" id="1.10.150.20">
    <property type="entry name" value="5' to 3' exonuclease, C-terminal subdomain"/>
    <property type="match status" value="1"/>
</dbReference>
<feature type="domain" description="XPG N-terminal" evidence="15">
    <location>
        <begin position="1"/>
        <end position="98"/>
    </location>
</feature>
<keyword evidence="17" id="KW-1185">Reference proteome</keyword>
<dbReference type="CDD" id="cd09904">
    <property type="entry name" value="H3TH_XPG"/>
    <property type="match status" value="1"/>
</dbReference>
<evidence type="ECO:0000256" key="6">
    <source>
        <dbReference type="ARBA" id="ARBA00022759"/>
    </source>
</evidence>
<feature type="compositionally biased region" description="Polar residues" evidence="13">
    <location>
        <begin position="530"/>
        <end position="539"/>
    </location>
</feature>
<dbReference type="InterPro" id="IPR001044">
    <property type="entry name" value="XPG/Rad2_eukaryotes"/>
</dbReference>
<dbReference type="InterPro" id="IPR008918">
    <property type="entry name" value="HhH2"/>
</dbReference>
<evidence type="ECO:0000256" key="11">
    <source>
        <dbReference type="ARBA" id="ARBA00023242"/>
    </source>
</evidence>
<organism evidence="16 17">
    <name type="scientific">Coccomyxa viridis</name>
    <dbReference type="NCBI Taxonomy" id="1274662"/>
    <lineage>
        <taxon>Eukaryota</taxon>
        <taxon>Viridiplantae</taxon>
        <taxon>Chlorophyta</taxon>
        <taxon>core chlorophytes</taxon>
        <taxon>Trebouxiophyceae</taxon>
        <taxon>Trebouxiophyceae incertae sedis</taxon>
        <taxon>Coccomyxaceae</taxon>
        <taxon>Coccomyxa</taxon>
    </lineage>
</organism>
<feature type="compositionally biased region" description="Basic and acidic residues" evidence="13">
    <location>
        <begin position="773"/>
        <end position="787"/>
    </location>
</feature>
<dbReference type="PROSITE" id="PS00841">
    <property type="entry name" value="XPG_1"/>
    <property type="match status" value="1"/>
</dbReference>
<comment type="similarity">
    <text evidence="12">Belongs to the XPG/RAD2 endonuclease family. GEN subfamily.</text>
</comment>
<dbReference type="InterPro" id="IPR029060">
    <property type="entry name" value="PIN-like_dom_sf"/>
</dbReference>
<dbReference type="FunFam" id="1.10.150.20:FF:000030">
    <property type="entry name" value="Flap endonuclease GEN-like 1"/>
    <property type="match status" value="1"/>
</dbReference>
<proteinExistence type="inferred from homology"/>
<comment type="similarity">
    <text evidence="3">Belongs to the XPG/RAD2 endonuclease family. XPG subfamily.</text>
</comment>
<dbReference type="EMBL" id="CAUYUE010000003">
    <property type="protein sequence ID" value="CAK0759747.1"/>
    <property type="molecule type" value="Genomic_DNA"/>
</dbReference>
<evidence type="ECO:0000313" key="17">
    <source>
        <dbReference type="Proteomes" id="UP001314263"/>
    </source>
</evidence>
<dbReference type="CDD" id="cd09868">
    <property type="entry name" value="PIN_XPG_RAD2"/>
    <property type="match status" value="2"/>
</dbReference>
<reference evidence="16 17" key="1">
    <citation type="submission" date="2023-10" db="EMBL/GenBank/DDBJ databases">
        <authorList>
            <person name="Maclean D."/>
            <person name="Macfadyen A."/>
        </authorList>
    </citation>
    <scope>NUCLEOTIDE SEQUENCE [LARGE SCALE GENOMIC DNA]</scope>
</reference>
<keyword evidence="5" id="KW-0479">Metal-binding</keyword>
<feature type="domain" description="XPG-I" evidence="14">
    <location>
        <begin position="1029"/>
        <end position="1098"/>
    </location>
</feature>
<feature type="compositionally biased region" description="Low complexity" evidence="13">
    <location>
        <begin position="788"/>
        <end position="799"/>
    </location>
</feature>
<dbReference type="SUPFAM" id="SSF88723">
    <property type="entry name" value="PIN domain-like"/>
    <property type="match status" value="1"/>
</dbReference>
<feature type="compositionally biased region" description="Acidic residues" evidence="13">
    <location>
        <begin position="230"/>
        <end position="244"/>
    </location>
</feature>
<accession>A0AAV1HZR0</accession>
<feature type="compositionally biased region" description="Basic residues" evidence="13">
    <location>
        <begin position="1383"/>
        <end position="1403"/>
    </location>
</feature>
<evidence type="ECO:0000256" key="9">
    <source>
        <dbReference type="ARBA" id="ARBA00022842"/>
    </source>
</evidence>
<evidence type="ECO:0000256" key="13">
    <source>
        <dbReference type="SAM" id="MobiDB-lite"/>
    </source>
</evidence>
<evidence type="ECO:0000256" key="1">
    <source>
        <dbReference type="ARBA" id="ARBA00001946"/>
    </source>
</evidence>